<accession>A0ABS3YXZ1</accession>
<dbReference type="Proteomes" id="UP000677244">
    <property type="component" value="Unassembled WGS sequence"/>
</dbReference>
<gene>
    <name evidence="1" type="ORF">J7I42_21045</name>
</gene>
<evidence type="ECO:0000313" key="1">
    <source>
        <dbReference type="EMBL" id="MBO9202789.1"/>
    </source>
</evidence>
<reference evidence="1 2" key="1">
    <citation type="submission" date="2021-03" db="EMBL/GenBank/DDBJ databases">
        <title>Assistant Professor.</title>
        <authorList>
            <person name="Huq M.A."/>
        </authorList>
    </citation>
    <scope>NUCLEOTIDE SEQUENCE [LARGE SCALE GENOMIC DNA]</scope>
    <source>
        <strain evidence="1 2">MAH-29</strain>
    </source>
</reference>
<evidence type="ECO:0000313" key="2">
    <source>
        <dbReference type="Proteomes" id="UP000677244"/>
    </source>
</evidence>
<comment type="caution">
    <text evidence="1">The sequence shown here is derived from an EMBL/GenBank/DDBJ whole genome shotgun (WGS) entry which is preliminary data.</text>
</comment>
<dbReference type="RefSeq" id="WP_209140842.1">
    <property type="nucleotide sequence ID" value="NZ_JAGHKO010000005.1"/>
</dbReference>
<name>A0ABS3YXZ1_9BACT</name>
<sequence>MKNMLLFALGLNIVIPTKAVCQKFEKKEISKEERSKGLILKFQAGYREKVENLKLFSDSTFLYEVISMAERGFSKGNWVRRNGVLILSNPFKENNVPVIVNFTYDTSLRGVKFKMDDVKSSKGEIMSEAMICVNADSIKCIPLLMCNTDDIDSITKVKLVFGQGMSSKWIAAPTDPFNVISITVQSDFDLSSFLPFNRKFKYNKMSLIEVK</sequence>
<dbReference type="EMBL" id="JAGHKO010000005">
    <property type="protein sequence ID" value="MBO9202789.1"/>
    <property type="molecule type" value="Genomic_DNA"/>
</dbReference>
<keyword evidence="2" id="KW-1185">Reference proteome</keyword>
<protein>
    <submittedName>
        <fullName evidence="1">Uncharacterized protein</fullName>
    </submittedName>
</protein>
<proteinExistence type="predicted"/>
<organism evidence="1 2">
    <name type="scientific">Niastella soli</name>
    <dbReference type="NCBI Taxonomy" id="2821487"/>
    <lineage>
        <taxon>Bacteria</taxon>
        <taxon>Pseudomonadati</taxon>
        <taxon>Bacteroidota</taxon>
        <taxon>Chitinophagia</taxon>
        <taxon>Chitinophagales</taxon>
        <taxon>Chitinophagaceae</taxon>
        <taxon>Niastella</taxon>
    </lineage>
</organism>